<keyword evidence="7 9" id="KW-0418">Kinase</keyword>
<dbReference type="PANTHER" id="PTHR11055">
    <property type="entry name" value="BIFUNCTIONAL 3'-PHOSPHOADENOSINE 5'-PHOSPHOSULFATE SYNTHASE"/>
    <property type="match status" value="1"/>
</dbReference>
<dbReference type="GO" id="GO:0005524">
    <property type="term" value="F:ATP binding"/>
    <property type="evidence" value="ECO:0007669"/>
    <property type="project" value="UniProtKB-UniRule"/>
</dbReference>
<keyword evidence="8 9" id="KW-0067">ATP-binding</keyword>
<dbReference type="Pfam" id="PF01583">
    <property type="entry name" value="APS_kinase"/>
    <property type="match status" value="1"/>
</dbReference>
<evidence type="ECO:0000256" key="9">
    <source>
        <dbReference type="HAMAP-Rule" id="MF_00065"/>
    </source>
</evidence>
<dbReference type="Gene3D" id="3.40.50.300">
    <property type="entry name" value="P-loop containing nucleotide triphosphate hydrolases"/>
    <property type="match status" value="1"/>
</dbReference>
<dbReference type="Proteomes" id="UP001065705">
    <property type="component" value="Chromosome"/>
</dbReference>
<dbReference type="GO" id="GO:0004020">
    <property type="term" value="F:adenylylsulfate kinase activity"/>
    <property type="evidence" value="ECO:0007669"/>
    <property type="project" value="UniProtKB-UniRule"/>
</dbReference>
<keyword evidence="6 9" id="KW-0547">Nucleotide-binding</keyword>
<keyword evidence="9" id="KW-0597">Phosphoprotein</keyword>
<evidence type="ECO:0000313" key="13">
    <source>
        <dbReference type="EMBL" id="UXU57537.1"/>
    </source>
</evidence>
<dbReference type="AlphaFoldDB" id="A0ABD7TWW3"/>
<comment type="catalytic activity">
    <reaction evidence="1 9 10">
        <text>adenosine 5'-phosphosulfate + ATP = 3'-phosphoadenylyl sulfate + ADP + H(+)</text>
        <dbReference type="Rhea" id="RHEA:24152"/>
        <dbReference type="ChEBI" id="CHEBI:15378"/>
        <dbReference type="ChEBI" id="CHEBI:30616"/>
        <dbReference type="ChEBI" id="CHEBI:58243"/>
        <dbReference type="ChEBI" id="CHEBI:58339"/>
        <dbReference type="ChEBI" id="CHEBI:456216"/>
        <dbReference type="EC" id="2.7.1.25"/>
    </reaction>
</comment>
<gene>
    <name evidence="9 13" type="primary">cysC</name>
    <name evidence="13" type="ORF">MUA95_01640</name>
</gene>
<comment type="similarity">
    <text evidence="4 9 10">Belongs to the APS kinase family.</text>
</comment>
<dbReference type="InterPro" id="IPR059117">
    <property type="entry name" value="APS_kinase_dom"/>
</dbReference>
<evidence type="ECO:0000256" key="5">
    <source>
        <dbReference type="ARBA" id="ARBA00022679"/>
    </source>
</evidence>
<evidence type="ECO:0000256" key="10">
    <source>
        <dbReference type="RuleBase" id="RU004347"/>
    </source>
</evidence>
<evidence type="ECO:0000256" key="4">
    <source>
        <dbReference type="ARBA" id="ARBA00007008"/>
    </source>
</evidence>
<dbReference type="NCBIfam" id="TIGR00455">
    <property type="entry name" value="apsK"/>
    <property type="match status" value="1"/>
</dbReference>
<sequence>MSKSQNITWHDSEVTKTDRQARHAHKSAILWFTGLSGSGKSTLSVALEKALFERGIHTYRLDGDNVRHGLNNNLGFSPEDRQENIRRIAEVSKLMVDAGLITLTAFISPYKADRDRARQIVKDGEFIEIYTKASVEACETRDPKGLYQKARTGEIPEFTGISAPYEAPEHPEIVIDTEQTPIERSVQYIINYLEVHHYIPSNH</sequence>
<evidence type="ECO:0000256" key="8">
    <source>
        <dbReference type="ARBA" id="ARBA00022840"/>
    </source>
</evidence>
<evidence type="ECO:0000313" key="14">
    <source>
        <dbReference type="Proteomes" id="UP001065705"/>
    </source>
</evidence>
<protein>
    <recommendedName>
        <fullName evidence="9 10">Adenylyl-sulfate kinase</fullName>
        <ecNumber evidence="9 10">2.7.1.25</ecNumber>
    </recommendedName>
    <alternativeName>
        <fullName evidence="9">APS kinase</fullName>
    </alternativeName>
    <alternativeName>
        <fullName evidence="9">ATP adenosine-5'-phosphosulfate 3'-phosphotransferase</fullName>
    </alternativeName>
    <alternativeName>
        <fullName evidence="9">Adenosine-5'-phosphosulfate kinase</fullName>
    </alternativeName>
</protein>
<dbReference type="HAMAP" id="MF_00065">
    <property type="entry name" value="Adenylyl_sulf_kinase"/>
    <property type="match status" value="1"/>
</dbReference>
<dbReference type="FunFam" id="3.40.50.300:FF:000212">
    <property type="entry name" value="Adenylyl-sulfate kinase"/>
    <property type="match status" value="1"/>
</dbReference>
<keyword evidence="5 9" id="KW-0808">Transferase</keyword>
<dbReference type="SUPFAM" id="SSF52540">
    <property type="entry name" value="P-loop containing nucleoside triphosphate hydrolases"/>
    <property type="match status" value="1"/>
</dbReference>
<evidence type="ECO:0000256" key="3">
    <source>
        <dbReference type="ARBA" id="ARBA00004806"/>
    </source>
</evidence>
<evidence type="ECO:0000256" key="7">
    <source>
        <dbReference type="ARBA" id="ARBA00022777"/>
    </source>
</evidence>
<dbReference type="NCBIfam" id="NF003013">
    <property type="entry name" value="PRK03846.1"/>
    <property type="match status" value="1"/>
</dbReference>
<evidence type="ECO:0000256" key="2">
    <source>
        <dbReference type="ARBA" id="ARBA00002632"/>
    </source>
</evidence>
<organism evidence="13 14">
    <name type="scientific">Staphylococcus agnetis</name>
    <dbReference type="NCBI Taxonomy" id="985762"/>
    <lineage>
        <taxon>Bacteria</taxon>
        <taxon>Bacillati</taxon>
        <taxon>Bacillota</taxon>
        <taxon>Bacilli</taxon>
        <taxon>Bacillales</taxon>
        <taxon>Staphylococcaceae</taxon>
        <taxon>Staphylococcus</taxon>
    </lineage>
</organism>
<dbReference type="GO" id="GO:0070814">
    <property type="term" value="P:hydrogen sulfide biosynthetic process"/>
    <property type="evidence" value="ECO:0007669"/>
    <property type="project" value="UniProtKB-UniRule"/>
</dbReference>
<feature type="compositionally biased region" description="Basic and acidic residues" evidence="11">
    <location>
        <begin position="10"/>
        <end position="20"/>
    </location>
</feature>
<accession>A0ABD7TWW3</accession>
<feature type="active site" description="Phosphoserine intermediate" evidence="9">
    <location>
        <position position="108"/>
    </location>
</feature>
<feature type="domain" description="APS kinase" evidence="12">
    <location>
        <begin position="27"/>
        <end position="176"/>
    </location>
</feature>
<comment type="pathway">
    <text evidence="3 9 10">Sulfur metabolism; hydrogen sulfide biosynthesis; sulfite from sulfate: step 2/3.</text>
</comment>
<feature type="binding site" evidence="9">
    <location>
        <begin position="34"/>
        <end position="41"/>
    </location>
    <ligand>
        <name>ATP</name>
        <dbReference type="ChEBI" id="CHEBI:30616"/>
    </ligand>
</feature>
<dbReference type="EC" id="2.7.1.25" evidence="9 10"/>
<evidence type="ECO:0000259" key="12">
    <source>
        <dbReference type="Pfam" id="PF01583"/>
    </source>
</evidence>
<dbReference type="PANTHER" id="PTHR11055:SF1">
    <property type="entry name" value="PAPS SYNTHETASE, ISOFORM D"/>
    <property type="match status" value="1"/>
</dbReference>
<evidence type="ECO:0000256" key="6">
    <source>
        <dbReference type="ARBA" id="ARBA00022741"/>
    </source>
</evidence>
<dbReference type="InterPro" id="IPR002891">
    <property type="entry name" value="APS"/>
</dbReference>
<name>A0ABD7TWW3_9STAP</name>
<proteinExistence type="inferred from homology"/>
<comment type="function">
    <text evidence="2 9 10">Catalyzes the synthesis of activated sulfate.</text>
</comment>
<dbReference type="RefSeq" id="WP_262625661.1">
    <property type="nucleotide sequence ID" value="NZ_CP094808.1"/>
</dbReference>
<feature type="region of interest" description="Disordered" evidence="11">
    <location>
        <begin position="1"/>
        <end position="20"/>
    </location>
</feature>
<reference evidence="13" key="1">
    <citation type="submission" date="2022-03" db="EMBL/GenBank/DDBJ databases">
        <title>Comparative Genomics of East African Camel-Associated Staphylococcaceae spp.: Diversity and Inheritance of Traits Involved in Host-Pathogen Interactions.</title>
        <authorList>
            <person name="Akarsu H."/>
            <person name="Liljander A."/>
            <person name="Younan M."/>
            <person name="Brodard I."/>
            <person name="Glucks I."/>
            <person name="Labroussaa F."/>
            <person name="Overesch G."/>
            <person name="Kuhnert P."/>
            <person name="Perreten V."/>
            <person name="Drexler J.F."/>
            <person name="Corman V.M."/>
            <person name="Falquet L."/>
            <person name="Jores J."/>
        </authorList>
    </citation>
    <scope>NUCLEOTIDE SEQUENCE</scope>
    <source>
        <strain evidence="13">IVB6197</strain>
    </source>
</reference>
<dbReference type="EMBL" id="CP094809">
    <property type="protein sequence ID" value="UXU57537.1"/>
    <property type="molecule type" value="Genomic_DNA"/>
</dbReference>
<dbReference type="InterPro" id="IPR027417">
    <property type="entry name" value="P-loop_NTPase"/>
</dbReference>
<evidence type="ECO:0000256" key="11">
    <source>
        <dbReference type="SAM" id="MobiDB-lite"/>
    </source>
</evidence>
<evidence type="ECO:0000256" key="1">
    <source>
        <dbReference type="ARBA" id="ARBA00001823"/>
    </source>
</evidence>
<dbReference type="CDD" id="cd02027">
    <property type="entry name" value="APSK"/>
    <property type="match status" value="1"/>
</dbReference>
<dbReference type="GO" id="GO:0000103">
    <property type="term" value="P:sulfate assimilation"/>
    <property type="evidence" value="ECO:0007669"/>
    <property type="project" value="UniProtKB-UniRule"/>
</dbReference>